<keyword evidence="10" id="KW-1185">Reference proteome</keyword>
<evidence type="ECO:0000256" key="7">
    <source>
        <dbReference type="ARBA" id="ARBA00023239"/>
    </source>
</evidence>
<dbReference type="SUPFAM" id="SSF143081">
    <property type="entry name" value="BB1717-like"/>
    <property type="match status" value="1"/>
</dbReference>
<evidence type="ECO:0000256" key="2">
    <source>
        <dbReference type="ARBA" id="ARBA00022670"/>
    </source>
</evidence>
<gene>
    <name evidence="9" type="ORF">E2R66_21715</name>
</gene>
<dbReference type="Gene3D" id="3.90.1680.10">
    <property type="entry name" value="SOS response associated peptidase-like"/>
    <property type="match status" value="1"/>
</dbReference>
<dbReference type="Proteomes" id="UP000297540">
    <property type="component" value="Unassembled WGS sequence"/>
</dbReference>
<dbReference type="GO" id="GO:0006508">
    <property type="term" value="P:proteolysis"/>
    <property type="evidence" value="ECO:0007669"/>
    <property type="project" value="UniProtKB-KW"/>
</dbReference>
<proteinExistence type="inferred from homology"/>
<keyword evidence="3" id="KW-0227">DNA damage</keyword>
<dbReference type="InterPro" id="IPR036590">
    <property type="entry name" value="SRAP-like"/>
</dbReference>
<evidence type="ECO:0000256" key="4">
    <source>
        <dbReference type="ARBA" id="ARBA00022801"/>
    </source>
</evidence>
<dbReference type="PANTHER" id="PTHR13604">
    <property type="entry name" value="DC12-RELATED"/>
    <property type="match status" value="1"/>
</dbReference>
<dbReference type="OrthoDB" id="9782620at2"/>
<dbReference type="GO" id="GO:0008233">
    <property type="term" value="F:peptidase activity"/>
    <property type="evidence" value="ECO:0007669"/>
    <property type="project" value="UniProtKB-KW"/>
</dbReference>
<evidence type="ECO:0000256" key="1">
    <source>
        <dbReference type="ARBA" id="ARBA00008136"/>
    </source>
</evidence>
<sequence length="273" mass="31457">MCYYNGQKVTRTEFIRLKNLEKAVRNYNFLNVGVHNGFMFQPMAIAIANDDKTDFEIVQSFWGYVPAYIRSREEAMKFMRSYLTMNFKGENLFTNDQGKTSMWADAVKKGRRCLVLSTGIVESRHVEKLGKKGQPLAAKVKYPYMVTLKEQEYFWFPGLYNQWLDPETGELVYCAALGTTPANSVMKQIHNSKERMPSILNDDQAYEWLLGDPNQERLSQLALAQVPSKDMEFCTISKDYLSTREATPLEYAELKPIDMSYLDTTESLLYPAA</sequence>
<keyword evidence="4 8" id="KW-0378">Hydrolase</keyword>
<evidence type="ECO:0000256" key="5">
    <source>
        <dbReference type="ARBA" id="ARBA00023124"/>
    </source>
</evidence>
<keyword evidence="2 8" id="KW-0645">Protease</keyword>
<reference evidence="9 10" key="1">
    <citation type="journal article" date="2017" name="Int. J. Syst. Evol. Microbiol.">
        <title>Mucilaginibacterpsychrotolerans sp. nov., isolated from peatlands.</title>
        <authorList>
            <person name="Deng Y."/>
            <person name="Shen L."/>
            <person name="Xu B."/>
            <person name="Liu Y."/>
            <person name="Gu Z."/>
            <person name="Liu H."/>
            <person name="Zhou Y."/>
        </authorList>
    </citation>
    <scope>NUCLEOTIDE SEQUENCE [LARGE SCALE GENOMIC DNA]</scope>
    <source>
        <strain evidence="9 10">NH7-4</strain>
    </source>
</reference>
<dbReference type="InterPro" id="IPR003738">
    <property type="entry name" value="SRAP"/>
</dbReference>
<evidence type="ECO:0000256" key="3">
    <source>
        <dbReference type="ARBA" id="ARBA00022763"/>
    </source>
</evidence>
<accession>A0A4Y8S6B7</accession>
<evidence type="ECO:0000256" key="8">
    <source>
        <dbReference type="RuleBase" id="RU364100"/>
    </source>
</evidence>
<evidence type="ECO:0000256" key="6">
    <source>
        <dbReference type="ARBA" id="ARBA00023125"/>
    </source>
</evidence>
<comment type="caution">
    <text evidence="9">The sequence shown here is derived from an EMBL/GenBank/DDBJ whole genome shotgun (WGS) entry which is preliminary data.</text>
</comment>
<dbReference type="RefSeq" id="WP_133234713.1">
    <property type="nucleotide sequence ID" value="NZ_SOZE01000029.1"/>
</dbReference>
<dbReference type="EMBL" id="SOZE01000029">
    <property type="protein sequence ID" value="TFF34569.1"/>
    <property type="molecule type" value="Genomic_DNA"/>
</dbReference>
<comment type="similarity">
    <text evidence="1 8">Belongs to the SOS response-associated peptidase family.</text>
</comment>
<protein>
    <recommendedName>
        <fullName evidence="8">Abasic site processing protein</fullName>
        <ecNumber evidence="8">3.4.-.-</ecNumber>
    </recommendedName>
</protein>
<evidence type="ECO:0000313" key="9">
    <source>
        <dbReference type="EMBL" id="TFF34569.1"/>
    </source>
</evidence>
<dbReference type="GO" id="GO:0003697">
    <property type="term" value="F:single-stranded DNA binding"/>
    <property type="evidence" value="ECO:0007669"/>
    <property type="project" value="InterPro"/>
</dbReference>
<evidence type="ECO:0000313" key="10">
    <source>
        <dbReference type="Proteomes" id="UP000297540"/>
    </source>
</evidence>
<dbReference type="PANTHER" id="PTHR13604:SF0">
    <property type="entry name" value="ABASIC SITE PROCESSING PROTEIN HMCES"/>
    <property type="match status" value="1"/>
</dbReference>
<keyword evidence="6" id="KW-0238">DNA-binding</keyword>
<keyword evidence="7" id="KW-0456">Lyase</keyword>
<dbReference type="Pfam" id="PF02586">
    <property type="entry name" value="SRAP"/>
    <property type="match status" value="1"/>
</dbReference>
<organism evidence="9 10">
    <name type="scientific">Mucilaginibacter psychrotolerans</name>
    <dbReference type="NCBI Taxonomy" id="1524096"/>
    <lineage>
        <taxon>Bacteria</taxon>
        <taxon>Pseudomonadati</taxon>
        <taxon>Bacteroidota</taxon>
        <taxon>Sphingobacteriia</taxon>
        <taxon>Sphingobacteriales</taxon>
        <taxon>Sphingobacteriaceae</taxon>
        <taxon>Mucilaginibacter</taxon>
    </lineage>
</organism>
<dbReference type="AlphaFoldDB" id="A0A4Y8S6B7"/>
<name>A0A4Y8S6B7_9SPHI</name>
<dbReference type="GO" id="GO:0016829">
    <property type="term" value="F:lyase activity"/>
    <property type="evidence" value="ECO:0007669"/>
    <property type="project" value="UniProtKB-KW"/>
</dbReference>
<keyword evidence="5" id="KW-0190">Covalent protein-DNA linkage</keyword>
<dbReference type="GO" id="GO:0106300">
    <property type="term" value="P:protein-DNA covalent cross-linking repair"/>
    <property type="evidence" value="ECO:0007669"/>
    <property type="project" value="InterPro"/>
</dbReference>
<dbReference type="EC" id="3.4.-.-" evidence="8"/>